<keyword evidence="1" id="KW-1133">Transmembrane helix</keyword>
<dbReference type="SUPFAM" id="SSF103473">
    <property type="entry name" value="MFS general substrate transporter"/>
    <property type="match status" value="1"/>
</dbReference>
<feature type="non-terminal residue" evidence="2">
    <location>
        <position position="95"/>
    </location>
</feature>
<sequence>YSTSEFSSLLSIYGVVMLMAHCVLVPVLTPRLGERRVIQIGLFMQGLQMVMFGLAQTHSMVTLSTILVLGGTLYAPPAGSMVAAAIPDEGRGKLQ</sequence>
<keyword evidence="1" id="KW-0812">Transmembrane</keyword>
<feature type="transmembrane region" description="Helical" evidence="1">
    <location>
        <begin position="6"/>
        <end position="25"/>
    </location>
</feature>
<dbReference type="InterPro" id="IPR036259">
    <property type="entry name" value="MFS_trans_sf"/>
</dbReference>
<gene>
    <name evidence="2" type="ORF">SARC_17068</name>
</gene>
<dbReference type="AlphaFoldDB" id="A0A0L0F1D2"/>
<dbReference type="Proteomes" id="UP000054560">
    <property type="component" value="Unassembled WGS sequence"/>
</dbReference>
<accession>A0A0L0F1D2</accession>
<dbReference type="RefSeq" id="XP_014144311.1">
    <property type="nucleotide sequence ID" value="XM_014288836.1"/>
</dbReference>
<name>A0A0L0F1D2_9EUKA</name>
<dbReference type="Gene3D" id="1.20.1250.20">
    <property type="entry name" value="MFS general substrate transporter like domains"/>
    <property type="match status" value="1"/>
</dbReference>
<organism evidence="2 3">
    <name type="scientific">Sphaeroforma arctica JP610</name>
    <dbReference type="NCBI Taxonomy" id="667725"/>
    <lineage>
        <taxon>Eukaryota</taxon>
        <taxon>Ichthyosporea</taxon>
        <taxon>Ichthyophonida</taxon>
        <taxon>Sphaeroforma</taxon>
    </lineage>
</organism>
<evidence type="ECO:0000313" key="3">
    <source>
        <dbReference type="Proteomes" id="UP000054560"/>
    </source>
</evidence>
<feature type="non-terminal residue" evidence="2">
    <location>
        <position position="1"/>
    </location>
</feature>
<keyword evidence="3" id="KW-1185">Reference proteome</keyword>
<keyword evidence="1" id="KW-0472">Membrane</keyword>
<evidence type="ECO:0000256" key="1">
    <source>
        <dbReference type="SAM" id="Phobius"/>
    </source>
</evidence>
<proteinExistence type="predicted"/>
<feature type="transmembrane region" description="Helical" evidence="1">
    <location>
        <begin position="61"/>
        <end position="86"/>
    </location>
</feature>
<dbReference type="OrthoDB" id="888453at2759"/>
<evidence type="ECO:0000313" key="2">
    <source>
        <dbReference type="EMBL" id="KNC70409.1"/>
    </source>
</evidence>
<dbReference type="GeneID" id="25917572"/>
<reference evidence="2 3" key="1">
    <citation type="submission" date="2011-02" db="EMBL/GenBank/DDBJ databases">
        <title>The Genome Sequence of Sphaeroforma arctica JP610.</title>
        <authorList>
            <consortium name="The Broad Institute Genome Sequencing Platform"/>
            <person name="Russ C."/>
            <person name="Cuomo C."/>
            <person name="Young S.K."/>
            <person name="Zeng Q."/>
            <person name="Gargeya S."/>
            <person name="Alvarado L."/>
            <person name="Berlin A."/>
            <person name="Chapman S.B."/>
            <person name="Chen Z."/>
            <person name="Freedman E."/>
            <person name="Gellesch M."/>
            <person name="Goldberg J."/>
            <person name="Griggs A."/>
            <person name="Gujja S."/>
            <person name="Heilman E."/>
            <person name="Heiman D."/>
            <person name="Howarth C."/>
            <person name="Mehta T."/>
            <person name="Neiman D."/>
            <person name="Pearson M."/>
            <person name="Roberts A."/>
            <person name="Saif S."/>
            <person name="Shea T."/>
            <person name="Shenoy N."/>
            <person name="Sisk P."/>
            <person name="Stolte C."/>
            <person name="Sykes S."/>
            <person name="White J."/>
            <person name="Yandava C."/>
            <person name="Burger G."/>
            <person name="Gray M.W."/>
            <person name="Holland P.W.H."/>
            <person name="King N."/>
            <person name="Lang F.B.F."/>
            <person name="Roger A.J."/>
            <person name="Ruiz-Trillo I."/>
            <person name="Haas B."/>
            <person name="Nusbaum C."/>
            <person name="Birren B."/>
        </authorList>
    </citation>
    <scope>NUCLEOTIDE SEQUENCE [LARGE SCALE GENOMIC DNA]</scope>
    <source>
        <strain evidence="2 3">JP610</strain>
    </source>
</reference>
<dbReference type="EMBL" id="KQ251241">
    <property type="protein sequence ID" value="KNC70409.1"/>
    <property type="molecule type" value="Genomic_DNA"/>
</dbReference>
<evidence type="ECO:0008006" key="4">
    <source>
        <dbReference type="Google" id="ProtNLM"/>
    </source>
</evidence>
<protein>
    <recommendedName>
        <fullName evidence="4">Major facilitator superfamily (MFS) profile domain-containing protein</fullName>
    </recommendedName>
</protein>